<name>A0A6B3RWW6_9RHOB</name>
<keyword evidence="2" id="KW-1185">Reference proteome</keyword>
<evidence type="ECO:0000313" key="2">
    <source>
        <dbReference type="Proteomes" id="UP000481421"/>
    </source>
</evidence>
<proteinExistence type="predicted"/>
<gene>
    <name evidence="1" type="ORF">G3572_15575</name>
</gene>
<protein>
    <submittedName>
        <fullName evidence="1">Uncharacterized protein</fullName>
    </submittedName>
</protein>
<comment type="caution">
    <text evidence="1">The sequence shown here is derived from an EMBL/GenBank/DDBJ whole genome shotgun (WGS) entry which is preliminary data.</text>
</comment>
<dbReference type="AlphaFoldDB" id="A0A6B3RWW6"/>
<dbReference type="Proteomes" id="UP000481421">
    <property type="component" value="Unassembled WGS sequence"/>
</dbReference>
<sequence>MLMGANQTVTAARLPETEAKAWALAQRVGKFGYAEIATELSISLEAAKKIILRWCDEGRVRVEHGGGARGRKMFALTPEYRQPTDRASLIAGQFWTAMRNLKKFGPVDLLAHCREDLRPELKEARAYCRALLQGGYLSVLRTADPSVGREATYVLVHNSGPRAPQEKRVSAVWDANEGVYAFVSGIGRMERAK</sequence>
<accession>A0A6B3RWW6</accession>
<evidence type="ECO:0000313" key="1">
    <source>
        <dbReference type="EMBL" id="NEX47632.1"/>
    </source>
</evidence>
<dbReference type="EMBL" id="JAAIKE010000005">
    <property type="protein sequence ID" value="NEX47632.1"/>
    <property type="molecule type" value="Genomic_DNA"/>
</dbReference>
<organism evidence="1 2">
    <name type="scientific">Pseudotabrizicola algicola</name>
    <dbReference type="NCBI Taxonomy" id="2709381"/>
    <lineage>
        <taxon>Bacteria</taxon>
        <taxon>Pseudomonadati</taxon>
        <taxon>Pseudomonadota</taxon>
        <taxon>Alphaproteobacteria</taxon>
        <taxon>Rhodobacterales</taxon>
        <taxon>Paracoccaceae</taxon>
        <taxon>Pseudotabrizicola</taxon>
    </lineage>
</organism>
<reference evidence="1 2" key="1">
    <citation type="submission" date="2020-02" db="EMBL/GenBank/DDBJ databases">
        <title>Rhodobacter algicola sp. nov., isolated from microalga culture.</title>
        <authorList>
            <person name="Park C.-Y."/>
        </authorList>
    </citation>
    <scope>NUCLEOTIDE SEQUENCE [LARGE SCALE GENOMIC DNA]</scope>
    <source>
        <strain evidence="1 2">ETT8</strain>
    </source>
</reference>
<dbReference type="RefSeq" id="WP_164613548.1">
    <property type="nucleotide sequence ID" value="NZ_JAAIKE010000005.1"/>
</dbReference>